<evidence type="ECO:0000313" key="7">
    <source>
        <dbReference type="Proteomes" id="UP001465668"/>
    </source>
</evidence>
<protein>
    <submittedName>
        <fullName evidence="6">Uncharacterized protein</fullName>
    </submittedName>
</protein>
<dbReference type="Gene3D" id="1.10.1200.120">
    <property type="entry name" value="Large-conductance mechanosensitive channel, MscL, domain 1"/>
    <property type="match status" value="1"/>
</dbReference>
<dbReference type="Proteomes" id="UP001465668">
    <property type="component" value="Unassembled WGS sequence"/>
</dbReference>
<feature type="transmembrane region" description="Helical" evidence="5">
    <location>
        <begin position="7"/>
        <end position="26"/>
    </location>
</feature>
<feature type="transmembrane region" description="Helical" evidence="5">
    <location>
        <begin position="378"/>
        <end position="401"/>
    </location>
</feature>
<evidence type="ECO:0000256" key="5">
    <source>
        <dbReference type="SAM" id="Phobius"/>
    </source>
</evidence>
<dbReference type="PANTHER" id="PTHR30266">
    <property type="entry name" value="MECHANOSENSITIVE CHANNEL MSCL"/>
    <property type="match status" value="1"/>
</dbReference>
<feature type="transmembrane region" description="Helical" evidence="5">
    <location>
        <begin position="229"/>
        <end position="256"/>
    </location>
</feature>
<feature type="transmembrane region" description="Helical" evidence="5">
    <location>
        <begin position="456"/>
        <end position="473"/>
    </location>
</feature>
<comment type="subcellular location">
    <subcellularLocation>
        <location evidence="1">Membrane</location>
        <topology evidence="1">Multi-pass membrane protein</topology>
    </subcellularLocation>
</comment>
<dbReference type="InterPro" id="IPR037673">
    <property type="entry name" value="MSC/AndL"/>
</dbReference>
<feature type="transmembrane region" description="Helical" evidence="5">
    <location>
        <begin position="276"/>
        <end position="300"/>
    </location>
</feature>
<keyword evidence="7" id="KW-1185">Reference proteome</keyword>
<evidence type="ECO:0000256" key="1">
    <source>
        <dbReference type="ARBA" id="ARBA00004141"/>
    </source>
</evidence>
<feature type="transmembrane region" description="Helical" evidence="5">
    <location>
        <begin position="183"/>
        <end position="209"/>
    </location>
</feature>
<sequence>MNRISIIIPLILSIAGFVLAMLSLFAGSKPGQLEDFHVIAINMSNFGHDLVPTPTTGGSEPTTTDSSWEGWFTSALATIASEIGDELQDIEGDIADKLSAELGISQWYSLHVMTACEGNFAPNATNPDAWYNTTNCTSQRAGFQFNLTEVLDHEISVGPLDLNAADLPIPDDITDAINYLNGFLLAIFVLFCIGAGFAGLSFLASIAALSTGGMGKSRAGTTRTGPSRLMSLINAILSGLAALALMVGAAITTAVAKKGQEKINDKGSEVGISANAGTKFIIITWVSFATMFVTLLYWVVAGIKGRKTTTTSSRRGGAGRFQWRHEKKGVVNMPRLDDDDIEEFQEQAEELLETGEKHAKRLFTGFVDFAFSGNILEIAFGLVLASAFTALTTSFVTDILLPPLSVILPLNRNLDEKFAVLQAGPDYDELDGYTTLAQAQEDGAVVLAYGLFLNKVFNFLGMGLALYGLAIIYESLSHDAIIKHTVKCRYCKKQINIKSIRCVNCTSWLDGREETSRARQELVARQ</sequence>
<keyword evidence="2 5" id="KW-0812">Transmembrane</keyword>
<accession>A0ABR2XS98</accession>
<dbReference type="Pfam" id="PF06687">
    <property type="entry name" value="SUR7"/>
    <property type="match status" value="1"/>
</dbReference>
<organism evidence="6 7">
    <name type="scientific">Seiridium cardinale</name>
    <dbReference type="NCBI Taxonomy" id="138064"/>
    <lineage>
        <taxon>Eukaryota</taxon>
        <taxon>Fungi</taxon>
        <taxon>Dikarya</taxon>
        <taxon>Ascomycota</taxon>
        <taxon>Pezizomycotina</taxon>
        <taxon>Sordariomycetes</taxon>
        <taxon>Xylariomycetidae</taxon>
        <taxon>Amphisphaeriales</taxon>
        <taxon>Sporocadaceae</taxon>
        <taxon>Seiridium</taxon>
    </lineage>
</organism>
<dbReference type="Pfam" id="PF01741">
    <property type="entry name" value="MscL"/>
    <property type="match status" value="1"/>
</dbReference>
<dbReference type="EMBL" id="JARVKM010000026">
    <property type="protein sequence ID" value="KAK9776691.1"/>
    <property type="molecule type" value="Genomic_DNA"/>
</dbReference>
<evidence type="ECO:0000256" key="2">
    <source>
        <dbReference type="ARBA" id="ARBA00022692"/>
    </source>
</evidence>
<name>A0ABR2XS98_9PEZI</name>
<keyword evidence="3 5" id="KW-1133">Transmembrane helix</keyword>
<dbReference type="SUPFAM" id="SSF81330">
    <property type="entry name" value="Gated mechanosensitive channel"/>
    <property type="match status" value="1"/>
</dbReference>
<evidence type="ECO:0000256" key="3">
    <source>
        <dbReference type="ARBA" id="ARBA00022989"/>
    </source>
</evidence>
<dbReference type="PANTHER" id="PTHR30266:SF2">
    <property type="entry name" value="LARGE-CONDUCTANCE MECHANOSENSITIVE CHANNEL"/>
    <property type="match status" value="1"/>
</dbReference>
<proteinExistence type="predicted"/>
<keyword evidence="4 5" id="KW-0472">Membrane</keyword>
<dbReference type="InterPro" id="IPR009571">
    <property type="entry name" value="SUR7/Rim9-like_fungi"/>
</dbReference>
<gene>
    <name evidence="6" type="ORF">SCAR479_06736</name>
</gene>
<dbReference type="InterPro" id="IPR036019">
    <property type="entry name" value="MscL_channel"/>
</dbReference>
<evidence type="ECO:0000256" key="4">
    <source>
        <dbReference type="ARBA" id="ARBA00023136"/>
    </source>
</evidence>
<reference evidence="6 7" key="1">
    <citation type="submission" date="2024-02" db="EMBL/GenBank/DDBJ databases">
        <title>First draft genome assembly of two strains of Seiridium cardinale.</title>
        <authorList>
            <person name="Emiliani G."/>
            <person name="Scali E."/>
        </authorList>
    </citation>
    <scope>NUCLEOTIDE SEQUENCE [LARGE SCALE GENOMIC DNA]</scope>
    <source>
        <strain evidence="6 7">BM-138-000479</strain>
    </source>
</reference>
<evidence type="ECO:0000313" key="6">
    <source>
        <dbReference type="EMBL" id="KAK9776691.1"/>
    </source>
</evidence>
<comment type="caution">
    <text evidence="6">The sequence shown here is derived from an EMBL/GenBank/DDBJ whole genome shotgun (WGS) entry which is preliminary data.</text>
</comment>